<accession>A0A672PQ86</accession>
<dbReference type="Proteomes" id="UP000472262">
    <property type="component" value="Unassembled WGS sequence"/>
</dbReference>
<keyword evidence="4" id="KW-1185">Reference proteome</keyword>
<name>A0A672PQ86_SINGR</name>
<dbReference type="InParanoid" id="A0A672PQ86"/>
<gene>
    <name evidence="3" type="primary">spata2l</name>
</gene>
<dbReference type="Gene3D" id="1.20.58.2190">
    <property type="match status" value="1"/>
</dbReference>
<dbReference type="SUPFAM" id="SSF143503">
    <property type="entry name" value="PUG domain-like"/>
    <property type="match status" value="1"/>
</dbReference>
<dbReference type="AlphaFoldDB" id="A0A672PQ86"/>
<evidence type="ECO:0000259" key="2">
    <source>
        <dbReference type="Pfam" id="PF21388"/>
    </source>
</evidence>
<feature type="domain" description="Spermatogenesis-associated protein 2 PUB-like" evidence="2">
    <location>
        <begin position="14"/>
        <end position="203"/>
    </location>
</feature>
<evidence type="ECO:0000313" key="3">
    <source>
        <dbReference type="Ensembl" id="ENSSGRP00000065933.1"/>
    </source>
</evidence>
<reference evidence="3" key="1">
    <citation type="submission" date="2025-08" db="UniProtKB">
        <authorList>
            <consortium name="Ensembl"/>
        </authorList>
    </citation>
    <scope>IDENTIFICATION</scope>
</reference>
<dbReference type="OMA" id="CWYRNPV"/>
<proteinExistence type="inferred from homology"/>
<organism evidence="3 4">
    <name type="scientific">Sinocyclocheilus grahami</name>
    <name type="common">Dianchi golden-line fish</name>
    <name type="synonym">Barbus grahami</name>
    <dbReference type="NCBI Taxonomy" id="75366"/>
    <lineage>
        <taxon>Eukaryota</taxon>
        <taxon>Metazoa</taxon>
        <taxon>Chordata</taxon>
        <taxon>Craniata</taxon>
        <taxon>Vertebrata</taxon>
        <taxon>Euteleostomi</taxon>
        <taxon>Actinopterygii</taxon>
        <taxon>Neopterygii</taxon>
        <taxon>Teleostei</taxon>
        <taxon>Ostariophysi</taxon>
        <taxon>Cypriniformes</taxon>
        <taxon>Cyprinidae</taxon>
        <taxon>Cyprininae</taxon>
        <taxon>Sinocyclocheilus</taxon>
    </lineage>
</organism>
<dbReference type="PANTHER" id="PTHR15326:SF7">
    <property type="entry name" value="SPERMATOGENESIS-ASSOCIATED PROTEIN 2-LIKE PROTEIN"/>
    <property type="match status" value="1"/>
</dbReference>
<dbReference type="Ensembl" id="ENSSGRT00000070287.1">
    <property type="protein sequence ID" value="ENSSGRP00000065933.1"/>
    <property type="gene ID" value="ENSSGRG00000033912.1"/>
</dbReference>
<dbReference type="KEGG" id="sgh:107553984"/>
<dbReference type="Pfam" id="PF21388">
    <property type="entry name" value="SPATA2_PUB-like"/>
    <property type="match status" value="1"/>
</dbReference>
<evidence type="ECO:0000313" key="4">
    <source>
        <dbReference type="Proteomes" id="UP000472262"/>
    </source>
</evidence>
<dbReference type="OrthoDB" id="9837000at2759"/>
<comment type="similarity">
    <text evidence="1">Belongs to the SPATA2 family.</text>
</comment>
<dbReference type="InterPro" id="IPR048839">
    <property type="entry name" value="SPATA2_PUB-like"/>
</dbReference>
<protein>
    <submittedName>
        <fullName evidence="3">Spermatogenesis-associated protein 2-like protein</fullName>
    </submittedName>
</protein>
<dbReference type="PANTHER" id="PTHR15326">
    <property type="entry name" value="SPERMATOGENESIS-ASSOCIATED PROTEIN 2/TAMOZHENNIC"/>
    <property type="match status" value="1"/>
</dbReference>
<sequence length="563" mass="63742">MNSAHKKTADGLINRYQTNLERRIEKGDRSLICRDEDFCKEVERLLHKGNAQKMHNLHGLDSLAVMEKSLHAFPSKTGQMGLEKVSKAFEVLELAALNLYVYPWRREYRLVKMFSGMFTHLIKPALTLQQAKELFGLLGYQASSPNEEEELALNSKLVPETDFLLSLACGFFIARMECQLLLLALGSVDKGVEWVLQLVKERQIGHSLQIALENTMRKSDAASVSDAILTGGMDAELDLYTEQADASHMMSISDSPPDSSYMQSKEKPLSKILQREPSQSNMVNNEDARQGKSLINPGPMESFAENQIEGDAQRQAAAKLLCKCITPDQLYIYECENCKDMHSSSCSRYRECKMKGHTLALCSDKAEELYSTQDQIRLAKEKSKDSLKTHYCMDGPTSDSFLVCYECQLIHDHNCNNIQMCNLKQHNVQPTGKLKLPQGEQANSQKRHKCLSAAHHKQYSQETGDSEKPIPYHDYCWKGDQTLPETVCLTCKVFHFSGCPDQQHCSQKHNIQNVKTYCVTCFSLDLSPLQICRYCGDVYCTLCCYKYTLMCRCGKAFLRPSSV</sequence>
<evidence type="ECO:0000256" key="1">
    <source>
        <dbReference type="ARBA" id="ARBA00038142"/>
    </source>
</evidence>
<dbReference type="InterPro" id="IPR036339">
    <property type="entry name" value="PUB-like_dom_sf"/>
</dbReference>
<reference evidence="3" key="2">
    <citation type="submission" date="2025-09" db="UniProtKB">
        <authorList>
            <consortium name="Ensembl"/>
        </authorList>
    </citation>
    <scope>IDENTIFICATION</scope>
</reference>
<dbReference type="GO" id="GO:0005737">
    <property type="term" value="C:cytoplasm"/>
    <property type="evidence" value="ECO:0007669"/>
    <property type="project" value="TreeGrafter"/>
</dbReference>